<reference evidence="1" key="1">
    <citation type="submission" date="2021-02" db="EMBL/GenBank/DDBJ databases">
        <authorList>
            <person name="Nowell W R."/>
        </authorList>
    </citation>
    <scope>NUCLEOTIDE SEQUENCE</scope>
</reference>
<dbReference type="EMBL" id="CAJOBS010007689">
    <property type="protein sequence ID" value="CAF4923918.1"/>
    <property type="molecule type" value="Genomic_DNA"/>
</dbReference>
<sequence length="123" mass="14191">MQQLPINQIRFSKNRTRKKLIFGTEELCVDQLQVLQEDIINENQSSEKQHDSNPIETSKNYNRANALSPMNINTASTIIILPTRKEKSVCEVQRKLFGDDTNMNSKHCYSFEGKIMLTDKSVE</sequence>
<evidence type="ECO:0000313" key="1">
    <source>
        <dbReference type="EMBL" id="CAF4923918.1"/>
    </source>
</evidence>
<accession>A0A821WBE5</accession>
<comment type="caution">
    <text evidence="1">The sequence shown here is derived from an EMBL/GenBank/DDBJ whole genome shotgun (WGS) entry which is preliminary data.</text>
</comment>
<dbReference type="Proteomes" id="UP000663838">
    <property type="component" value="Unassembled WGS sequence"/>
</dbReference>
<dbReference type="AlphaFoldDB" id="A0A821WBE5"/>
<gene>
    <name evidence="1" type="ORF">TOA249_LOCUS32305</name>
</gene>
<evidence type="ECO:0000313" key="2">
    <source>
        <dbReference type="Proteomes" id="UP000663838"/>
    </source>
</evidence>
<organism evidence="1 2">
    <name type="scientific">Rotaria socialis</name>
    <dbReference type="NCBI Taxonomy" id="392032"/>
    <lineage>
        <taxon>Eukaryota</taxon>
        <taxon>Metazoa</taxon>
        <taxon>Spiralia</taxon>
        <taxon>Gnathifera</taxon>
        <taxon>Rotifera</taxon>
        <taxon>Eurotatoria</taxon>
        <taxon>Bdelloidea</taxon>
        <taxon>Philodinida</taxon>
        <taxon>Philodinidae</taxon>
        <taxon>Rotaria</taxon>
    </lineage>
</organism>
<protein>
    <submittedName>
        <fullName evidence="1">Uncharacterized protein</fullName>
    </submittedName>
</protein>
<proteinExistence type="predicted"/>
<name>A0A821WBE5_9BILA</name>